<keyword evidence="4" id="KW-1185">Reference proteome</keyword>
<protein>
    <submittedName>
        <fullName evidence="5">Saposin B-type domain-containing protein</fullName>
    </submittedName>
</protein>
<dbReference type="WBParaSite" id="SPAL_0000632200.1">
    <property type="protein sequence ID" value="SPAL_0000632200.1"/>
    <property type="gene ID" value="SPAL_0000632200"/>
</dbReference>
<keyword evidence="2" id="KW-0732">Signal</keyword>
<keyword evidence="1" id="KW-1015">Disulfide bond</keyword>
<dbReference type="SMART" id="SM00741">
    <property type="entry name" value="SapB"/>
    <property type="match status" value="1"/>
</dbReference>
<dbReference type="Gene3D" id="1.10.225.10">
    <property type="entry name" value="Saposin-like"/>
    <property type="match status" value="1"/>
</dbReference>
<feature type="domain" description="Saposin B-type" evidence="3">
    <location>
        <begin position="26"/>
        <end position="109"/>
    </location>
</feature>
<dbReference type="AlphaFoldDB" id="A0A0N5BK57"/>
<accession>A0A0N5BK57</accession>
<evidence type="ECO:0000313" key="4">
    <source>
        <dbReference type="Proteomes" id="UP000046392"/>
    </source>
</evidence>
<feature type="chain" id="PRO_5005894390" evidence="2">
    <location>
        <begin position="24"/>
        <end position="109"/>
    </location>
</feature>
<evidence type="ECO:0000259" key="3">
    <source>
        <dbReference type="PROSITE" id="PS50015"/>
    </source>
</evidence>
<dbReference type="SUPFAM" id="SSF47862">
    <property type="entry name" value="Saposin"/>
    <property type="match status" value="1"/>
</dbReference>
<organism evidence="4 5">
    <name type="scientific">Strongyloides papillosus</name>
    <name type="common">Intestinal threadworm</name>
    <dbReference type="NCBI Taxonomy" id="174720"/>
    <lineage>
        <taxon>Eukaryota</taxon>
        <taxon>Metazoa</taxon>
        <taxon>Ecdysozoa</taxon>
        <taxon>Nematoda</taxon>
        <taxon>Chromadorea</taxon>
        <taxon>Rhabditida</taxon>
        <taxon>Tylenchina</taxon>
        <taxon>Panagrolaimomorpha</taxon>
        <taxon>Strongyloidoidea</taxon>
        <taxon>Strongyloididae</taxon>
        <taxon>Strongyloides</taxon>
    </lineage>
</organism>
<dbReference type="Proteomes" id="UP000046392">
    <property type="component" value="Unplaced"/>
</dbReference>
<sequence>MYLQKSIILTLIYLIACLKIVENNDSFDKCLMCSHIIELAEQHFRNDEPQDFVLNELETECLYVGELDGGRTAVMYCINQVKQNIDKIYDDFKKKMTFDEICRQMGDCK</sequence>
<evidence type="ECO:0000256" key="1">
    <source>
        <dbReference type="ARBA" id="ARBA00023157"/>
    </source>
</evidence>
<proteinExistence type="predicted"/>
<evidence type="ECO:0000313" key="5">
    <source>
        <dbReference type="WBParaSite" id="SPAL_0000632200.1"/>
    </source>
</evidence>
<reference evidence="5" key="1">
    <citation type="submission" date="2017-02" db="UniProtKB">
        <authorList>
            <consortium name="WormBaseParasite"/>
        </authorList>
    </citation>
    <scope>IDENTIFICATION</scope>
</reference>
<dbReference type="InterPro" id="IPR008139">
    <property type="entry name" value="SaposinB_dom"/>
</dbReference>
<feature type="signal peptide" evidence="2">
    <location>
        <begin position="1"/>
        <end position="23"/>
    </location>
</feature>
<dbReference type="InterPro" id="IPR011001">
    <property type="entry name" value="Saposin-like"/>
</dbReference>
<evidence type="ECO:0000256" key="2">
    <source>
        <dbReference type="SAM" id="SignalP"/>
    </source>
</evidence>
<name>A0A0N5BK57_STREA</name>
<dbReference type="PROSITE" id="PS50015">
    <property type="entry name" value="SAP_B"/>
    <property type="match status" value="1"/>
</dbReference>